<proteinExistence type="predicted"/>
<dbReference type="Gene3D" id="3.40.50.1110">
    <property type="entry name" value="SGNH hydrolase"/>
    <property type="match status" value="1"/>
</dbReference>
<evidence type="ECO:0000256" key="3">
    <source>
        <dbReference type="SAM" id="SignalP"/>
    </source>
</evidence>
<feature type="chain" id="PRO_5046854637" description="SGNH hydrolase-type esterase domain-containing protein" evidence="3">
    <location>
        <begin position="20"/>
        <end position="1285"/>
    </location>
</feature>
<dbReference type="EMBL" id="JAZHXI010000015">
    <property type="protein sequence ID" value="KAL2063489.1"/>
    <property type="molecule type" value="Genomic_DNA"/>
</dbReference>
<organism evidence="5 6">
    <name type="scientific">Oculimacula yallundae</name>
    <dbReference type="NCBI Taxonomy" id="86028"/>
    <lineage>
        <taxon>Eukaryota</taxon>
        <taxon>Fungi</taxon>
        <taxon>Dikarya</taxon>
        <taxon>Ascomycota</taxon>
        <taxon>Pezizomycotina</taxon>
        <taxon>Leotiomycetes</taxon>
        <taxon>Helotiales</taxon>
        <taxon>Ploettnerulaceae</taxon>
        <taxon>Oculimacula</taxon>
    </lineage>
</organism>
<dbReference type="InterPro" id="IPR013517">
    <property type="entry name" value="FG-GAP"/>
</dbReference>
<dbReference type="SUPFAM" id="SSF69318">
    <property type="entry name" value="Integrin alpha N-terminal domain"/>
    <property type="match status" value="2"/>
</dbReference>
<dbReference type="Pfam" id="PF13472">
    <property type="entry name" value="Lipase_GDSL_2"/>
    <property type="match status" value="1"/>
</dbReference>
<dbReference type="InterPro" id="IPR051532">
    <property type="entry name" value="Ester_Hydrolysis_Enzymes"/>
</dbReference>
<dbReference type="PANTHER" id="PTHR30383:SF31">
    <property type="entry name" value="SGNH HYDROLASE-TYPE ESTERASE DOMAIN-CONTAINING PROTEIN-RELATED"/>
    <property type="match status" value="1"/>
</dbReference>
<evidence type="ECO:0000256" key="2">
    <source>
        <dbReference type="SAM" id="MobiDB-lite"/>
    </source>
</evidence>
<dbReference type="PANTHER" id="PTHR30383">
    <property type="entry name" value="THIOESTERASE 1/PROTEASE 1/LYSOPHOSPHOLIPASE L1"/>
    <property type="match status" value="1"/>
</dbReference>
<evidence type="ECO:0000259" key="4">
    <source>
        <dbReference type="Pfam" id="PF13472"/>
    </source>
</evidence>
<dbReference type="InterPro" id="IPR028994">
    <property type="entry name" value="Integrin_alpha_N"/>
</dbReference>
<keyword evidence="6" id="KW-1185">Reference proteome</keyword>
<feature type="signal peptide" evidence="3">
    <location>
        <begin position="1"/>
        <end position="19"/>
    </location>
</feature>
<dbReference type="SUPFAM" id="SSF52266">
    <property type="entry name" value="SGNH hydrolase"/>
    <property type="match status" value="1"/>
</dbReference>
<comment type="caution">
    <text evidence="5">The sequence shown here is derived from an EMBL/GenBank/DDBJ whole genome shotgun (WGS) entry which is preliminary data.</text>
</comment>
<feature type="domain" description="SGNH hydrolase-type esterase" evidence="4">
    <location>
        <begin position="62"/>
        <end position="237"/>
    </location>
</feature>
<accession>A0ABR4C0P0</accession>
<dbReference type="InterPro" id="IPR013830">
    <property type="entry name" value="SGNH_hydro"/>
</dbReference>
<keyword evidence="1 3" id="KW-0732">Signal</keyword>
<dbReference type="InterPro" id="IPR036514">
    <property type="entry name" value="SGNH_hydro_sf"/>
</dbReference>
<name>A0ABR4C0P0_9HELO</name>
<feature type="region of interest" description="Disordered" evidence="2">
    <location>
        <begin position="856"/>
        <end position="880"/>
    </location>
</feature>
<evidence type="ECO:0000313" key="5">
    <source>
        <dbReference type="EMBL" id="KAL2063489.1"/>
    </source>
</evidence>
<reference evidence="5 6" key="1">
    <citation type="journal article" date="2024" name="Commun. Biol.">
        <title>Comparative genomic analysis of thermophilic fungi reveals convergent evolutionary adaptations and gene losses.</title>
        <authorList>
            <person name="Steindorff A.S."/>
            <person name="Aguilar-Pontes M.V."/>
            <person name="Robinson A.J."/>
            <person name="Andreopoulos B."/>
            <person name="LaButti K."/>
            <person name="Kuo A."/>
            <person name="Mondo S."/>
            <person name="Riley R."/>
            <person name="Otillar R."/>
            <person name="Haridas S."/>
            <person name="Lipzen A."/>
            <person name="Grimwood J."/>
            <person name="Schmutz J."/>
            <person name="Clum A."/>
            <person name="Reid I.D."/>
            <person name="Moisan M.C."/>
            <person name="Butler G."/>
            <person name="Nguyen T.T.M."/>
            <person name="Dewar K."/>
            <person name="Conant G."/>
            <person name="Drula E."/>
            <person name="Henrissat B."/>
            <person name="Hansel C."/>
            <person name="Singer S."/>
            <person name="Hutchinson M.I."/>
            <person name="de Vries R.P."/>
            <person name="Natvig D.O."/>
            <person name="Powell A.J."/>
            <person name="Tsang A."/>
            <person name="Grigoriev I.V."/>
        </authorList>
    </citation>
    <scope>NUCLEOTIDE SEQUENCE [LARGE SCALE GENOMIC DNA]</scope>
    <source>
        <strain evidence="5 6">CBS 494.80</strain>
    </source>
</reference>
<evidence type="ECO:0000256" key="1">
    <source>
        <dbReference type="ARBA" id="ARBA00022729"/>
    </source>
</evidence>
<dbReference type="Pfam" id="PF13517">
    <property type="entry name" value="FG-GAP_3"/>
    <property type="match status" value="3"/>
</dbReference>
<protein>
    <recommendedName>
        <fullName evidence="4">SGNH hydrolase-type esterase domain-containing protein</fullName>
    </recommendedName>
</protein>
<dbReference type="Proteomes" id="UP001595075">
    <property type="component" value="Unassembled WGS sequence"/>
</dbReference>
<evidence type="ECO:0000313" key="6">
    <source>
        <dbReference type="Proteomes" id="UP001595075"/>
    </source>
</evidence>
<dbReference type="CDD" id="cd01833">
    <property type="entry name" value="XynB_like"/>
    <property type="match status" value="1"/>
</dbReference>
<gene>
    <name evidence="5" type="ORF">VTL71DRAFT_5294</name>
</gene>
<sequence length="1285" mass="141103">MRLQSLVGSLCLCATAVHGLVVSPTPNQTEIWEDFGLEPRQDSSALSRRGLSNNVQLRIMPLGASIVNGVGSSDRNGFRYALRNKLVWEGNPVNMVGSQNSGNMADGSCECYPGDKINQVKDKSKPTWNQKPNLVLIHVGTNDCSQNDDVGNAHNRLGSLIDDLFNAIPGVTIIASTMLPNSNSNTQRNVNTYNNNIPGMIHSKQKDGKKVLYVDFASQWFSMSDIGDGTHPTDNGFKKMAAVWYQGIERASQYGWLTKPADGVNDVVIGGNTCWKVPGNAIGPIKIQQGSGNSDGAYKHVGVHVGGFHGFKNPASVGHNNPLPEGVYWADINGDGVDDYVYVSANANMGLGIAINNGDGTLGTYKWQAFGGYCLRRGVRFADMTGTGRDDLCCLSPEGDLDCWENKGNGNFQSIGRVKTNEGYPQAQIRLADIDGDGRADYVAFEASGQKIWGWRNGALQPGPPGYWYAMRGVHPGLPARPLSGWRFVDLNGDKKDDLVWVDAKGKVETWINQRGYGEGLTPTWQSMGVTHAGMTNEITVVFGTFMGNGRGDYSAVYVHKDTNEVYVDKYRNNDSGGMKLKGDGTRYCDMTGDGKDDYIWILSTGAIDIYENNANWGYWKPHMGVINVNRNRREVHFADFDGDGKCDILLVDKANGRTRVLKNNYNNGNWAFQDIGLVSAAASCSEGYGYDLHDNGVRWHDLDGDGRADFLCVKSNGHTTAWLNRGLNDLRPYGQVKKTEGKERKNLRFADIDGDGFDDLVWLDMITGRAEAWKNTGIVPNGGTSGGSTFHWDFKGAIALGVGARGGAIQFGSLYGHGRADYIAIDPQANTANAWFNVCPDGGLTAVAPNLPANPPQLPFQQVGTPNDPNPSPPQTGPKCERQFNMIQEIENDKNNIPDHCMNFYIAATLYKIARNALAEYERLLENSYQEKFDYYAKYILDLSPPMLDSFVTTNASNYFDCYESYYARCCPVPGCTNAKDCACSTTDCGKYKERKMEKCPTSFPKDSWNASPPNEVRYDLQSGKDDIIKADILQFHGIDPGWWIYSNVLIYSYKPNGIPPPTDSGCVPGTGSGNCALVYSDLPRINRNAEVKDPEDVFTNIVPQMRAVVENLRLAVDEMYLQVFVGPTADVIRGVEYAVAMITQGVESMNGIVEASSEIEEIKKQEQIAFIVTMVTALIGFVPFMGTGIRAAGLVTVGRILTYVGETASVALNLYALQSDPSFPGNIMFVMFDFVSIVRPRWSQAAGAFRTLRGRYAYRGLTGTELARAQRIDRTILPNHRYA</sequence>